<keyword evidence="2" id="KW-0812">Transmembrane</keyword>
<feature type="region of interest" description="Disordered" evidence="1">
    <location>
        <begin position="139"/>
        <end position="159"/>
    </location>
</feature>
<accession>A0A2N9HQG0</accession>
<keyword evidence="2" id="KW-0472">Membrane</keyword>
<sequence>MLHDDFNSDEEFVIIAKIAMGEGSRPRHHRREINCYRSKEGKKKQGFGDGGQDGEMGFITEIEKGSHEGFLPSFERAAVRLEEFRERHFVSLFSLNHTPVRCHSFPHSHRCRSHTADLSFTKSLSISDSQITRSHTAVVPTPSIFPSPSHSQSQTLKSEHPAADFPSLAHGSWNRVMLVLLQLRLVLLKLKLLSPNLNLPAPNRIANVRDVLSKLYEHYSSVHSPNVEVESSSEKSTTMMDVDVSETNPYEIVDSQYDLYLEAEQSLGCNNELDKYLAENCERTPISTHSLPSLKLHFLPWVFVVGSGLVSSSVVVVVAWYESIRKNVVVVVAIERSGCCFCVRVEWVGGYVSNLVSDGGATGTWVVGRQHWAGGGGSLEICRLPELVGLR</sequence>
<keyword evidence="2" id="KW-1133">Transmembrane helix</keyword>
<evidence type="ECO:0000256" key="2">
    <source>
        <dbReference type="SAM" id="Phobius"/>
    </source>
</evidence>
<reference evidence="3" key="1">
    <citation type="submission" date="2018-02" db="EMBL/GenBank/DDBJ databases">
        <authorList>
            <person name="Cohen D.B."/>
            <person name="Kent A.D."/>
        </authorList>
    </citation>
    <scope>NUCLEOTIDE SEQUENCE</scope>
</reference>
<name>A0A2N9HQG0_FAGSY</name>
<proteinExistence type="predicted"/>
<evidence type="ECO:0000256" key="1">
    <source>
        <dbReference type="SAM" id="MobiDB-lite"/>
    </source>
</evidence>
<gene>
    <name evidence="3" type="ORF">FSB_LOCUS41875</name>
</gene>
<evidence type="ECO:0000313" key="3">
    <source>
        <dbReference type="EMBL" id="SPD13993.1"/>
    </source>
</evidence>
<organism evidence="3">
    <name type="scientific">Fagus sylvatica</name>
    <name type="common">Beechnut</name>
    <dbReference type="NCBI Taxonomy" id="28930"/>
    <lineage>
        <taxon>Eukaryota</taxon>
        <taxon>Viridiplantae</taxon>
        <taxon>Streptophyta</taxon>
        <taxon>Embryophyta</taxon>
        <taxon>Tracheophyta</taxon>
        <taxon>Spermatophyta</taxon>
        <taxon>Magnoliopsida</taxon>
        <taxon>eudicotyledons</taxon>
        <taxon>Gunneridae</taxon>
        <taxon>Pentapetalae</taxon>
        <taxon>rosids</taxon>
        <taxon>fabids</taxon>
        <taxon>Fagales</taxon>
        <taxon>Fagaceae</taxon>
        <taxon>Fagus</taxon>
    </lineage>
</organism>
<feature type="transmembrane region" description="Helical" evidence="2">
    <location>
        <begin position="298"/>
        <end position="321"/>
    </location>
</feature>
<protein>
    <submittedName>
        <fullName evidence="3">Uncharacterized protein</fullName>
    </submittedName>
</protein>
<feature type="compositionally biased region" description="Polar residues" evidence="1">
    <location>
        <begin position="144"/>
        <end position="156"/>
    </location>
</feature>
<dbReference type="AlphaFoldDB" id="A0A2N9HQG0"/>
<dbReference type="EMBL" id="OIVN01003859">
    <property type="protein sequence ID" value="SPD13993.1"/>
    <property type="molecule type" value="Genomic_DNA"/>
</dbReference>